<evidence type="ECO:0000313" key="6">
    <source>
        <dbReference type="EMBL" id="RSK68259.1"/>
    </source>
</evidence>
<evidence type="ECO:0000256" key="2">
    <source>
        <dbReference type="ARBA" id="ARBA00006671"/>
    </source>
</evidence>
<comment type="similarity">
    <text evidence="2">Belongs to the fimbrial protein family.</text>
</comment>
<dbReference type="GO" id="GO:0043709">
    <property type="term" value="P:cell adhesion involved in single-species biofilm formation"/>
    <property type="evidence" value="ECO:0007669"/>
    <property type="project" value="TreeGrafter"/>
</dbReference>
<dbReference type="Pfam" id="PF00419">
    <property type="entry name" value="Fimbrial"/>
    <property type="match status" value="1"/>
</dbReference>
<keyword evidence="3" id="KW-0732">Signal</keyword>
<sequence length="398" mass="41687">MPGIKISDWSQAVLSPVRCGSTSRMSNNENRKRMRMFNGLIHSINVKRSVVPGSIALLLFMSQTCLATECAFGDGHGGTTTLINAEYKGGPIRLPSPGTSFNSVGNGVFNINLSPGIQADCNNGTNGNSLMSQTAPGLMVGSHSGNAIFATNIPGIGFTLRVHTAESDGGSGGYFATNTTGWKDLTGGQPTENWDNKWINTSAQIFIGPEYKGNPDKVTVLTPKAGTIGQMGLGDPNDSDNRPWTFIVNESSFQIPIVLPTCDTVMLSNGGNDVDLGDYYVSDIKNNHIRDIPFAIQVSNCTSVATFTTKLTATNVTGASSDLLGNTLTSAAEGAGVKIVYDGTTQLIPNSAASAYALTDSAIPGSKEIGFIAQLVSNGSTVKPGSFKATGVFTLSYD</sequence>
<dbReference type="InterPro" id="IPR050263">
    <property type="entry name" value="Bact_Fimbrial_Adh_Pro"/>
</dbReference>
<dbReference type="PANTHER" id="PTHR33420:SF12">
    <property type="entry name" value="FIMBRIN-LIKE PROTEIN FIMI-RELATED"/>
    <property type="match status" value="1"/>
</dbReference>
<dbReference type="Proteomes" id="UP000276389">
    <property type="component" value="Unassembled WGS sequence"/>
</dbReference>
<comment type="subcellular location">
    <subcellularLocation>
        <location evidence="1">Fimbrium</location>
    </subcellularLocation>
</comment>
<protein>
    <recommendedName>
        <fullName evidence="5">Fimbrial-type adhesion domain-containing protein</fullName>
    </recommendedName>
</protein>
<feature type="domain" description="Fimbrial-type adhesion" evidence="5">
    <location>
        <begin position="255"/>
        <end position="398"/>
    </location>
</feature>
<gene>
    <name evidence="6" type="ORF">EJE24_11000</name>
</gene>
<proteinExistence type="inferred from homology"/>
<keyword evidence="4" id="KW-0281">Fimbrium</keyword>
<evidence type="ECO:0000256" key="1">
    <source>
        <dbReference type="ARBA" id="ARBA00004561"/>
    </source>
</evidence>
<dbReference type="InterPro" id="IPR000259">
    <property type="entry name" value="Adhesion_dom_fimbrial"/>
</dbReference>
<dbReference type="InterPro" id="IPR036937">
    <property type="entry name" value="Adhesion_dom_fimbrial_sf"/>
</dbReference>
<dbReference type="SUPFAM" id="SSF49401">
    <property type="entry name" value="Bacterial adhesins"/>
    <property type="match status" value="1"/>
</dbReference>
<dbReference type="InterPro" id="IPR008966">
    <property type="entry name" value="Adhesion_dom_sf"/>
</dbReference>
<organism evidence="6 7">
    <name type="scientific">Enterobacter huaxiensis</name>
    <dbReference type="NCBI Taxonomy" id="2494702"/>
    <lineage>
        <taxon>Bacteria</taxon>
        <taxon>Pseudomonadati</taxon>
        <taxon>Pseudomonadota</taxon>
        <taxon>Gammaproteobacteria</taxon>
        <taxon>Enterobacterales</taxon>
        <taxon>Enterobacteriaceae</taxon>
        <taxon>Enterobacter</taxon>
    </lineage>
</organism>
<dbReference type="PANTHER" id="PTHR33420">
    <property type="entry name" value="FIMBRIAL SUBUNIT ELFA-RELATED"/>
    <property type="match status" value="1"/>
</dbReference>
<comment type="caution">
    <text evidence="6">The sequence shown here is derived from an EMBL/GenBank/DDBJ whole genome shotgun (WGS) entry which is preliminary data.</text>
</comment>
<dbReference type="AlphaFoldDB" id="A0A428LTU9"/>
<accession>A0A428LTU9</accession>
<evidence type="ECO:0000256" key="3">
    <source>
        <dbReference type="ARBA" id="ARBA00022729"/>
    </source>
</evidence>
<name>A0A428LTU9_9ENTR</name>
<dbReference type="Gene3D" id="2.60.40.1090">
    <property type="entry name" value="Fimbrial-type adhesion domain"/>
    <property type="match status" value="1"/>
</dbReference>
<reference evidence="6 7" key="1">
    <citation type="submission" date="2018-12" db="EMBL/GenBank/DDBJ databases">
        <title>The Genome Submission of two Enterobacter spp. strains.</title>
        <authorList>
            <person name="Wu W."/>
            <person name="Wei L."/>
            <person name="Feng Y."/>
            <person name="Zong Z."/>
        </authorList>
    </citation>
    <scope>NUCLEOTIDE SEQUENCE [LARGE SCALE GENOMIC DNA]</scope>
    <source>
        <strain evidence="6 7">WCHEHu045002</strain>
    </source>
</reference>
<evidence type="ECO:0000259" key="5">
    <source>
        <dbReference type="Pfam" id="PF00419"/>
    </source>
</evidence>
<dbReference type="EMBL" id="RWHU01000003">
    <property type="protein sequence ID" value="RSK68259.1"/>
    <property type="molecule type" value="Genomic_DNA"/>
</dbReference>
<evidence type="ECO:0000313" key="7">
    <source>
        <dbReference type="Proteomes" id="UP000276389"/>
    </source>
</evidence>
<dbReference type="Gene3D" id="2.60.40.3310">
    <property type="match status" value="1"/>
</dbReference>
<evidence type="ECO:0000256" key="4">
    <source>
        <dbReference type="ARBA" id="ARBA00023263"/>
    </source>
</evidence>
<dbReference type="GO" id="GO:0009289">
    <property type="term" value="C:pilus"/>
    <property type="evidence" value="ECO:0007669"/>
    <property type="project" value="UniProtKB-SubCell"/>
</dbReference>